<dbReference type="PANTHER" id="PTHR43201:SF5">
    <property type="entry name" value="MEDIUM-CHAIN ACYL-COA LIGASE ACSF2, MITOCHONDRIAL"/>
    <property type="match status" value="1"/>
</dbReference>
<dbReference type="InterPro" id="IPR025110">
    <property type="entry name" value="AMP-bd_C"/>
</dbReference>
<evidence type="ECO:0000259" key="3">
    <source>
        <dbReference type="Pfam" id="PF00501"/>
    </source>
</evidence>
<protein>
    <submittedName>
        <fullName evidence="5">Cyclohexanecarboxylate-CoA ligase</fullName>
    </submittedName>
</protein>
<dbReference type="SUPFAM" id="SSF56801">
    <property type="entry name" value="Acetyl-CoA synthetase-like"/>
    <property type="match status" value="1"/>
</dbReference>
<evidence type="ECO:0000259" key="4">
    <source>
        <dbReference type="Pfam" id="PF13193"/>
    </source>
</evidence>
<accession>A0A846YNA3</accession>
<proteinExistence type="inferred from homology"/>
<evidence type="ECO:0000256" key="1">
    <source>
        <dbReference type="ARBA" id="ARBA00006432"/>
    </source>
</evidence>
<dbReference type="AlphaFoldDB" id="A0A846YNA3"/>
<dbReference type="Proteomes" id="UP000570678">
    <property type="component" value="Unassembled WGS sequence"/>
</dbReference>
<reference evidence="5 6" key="1">
    <citation type="submission" date="2020-04" db="EMBL/GenBank/DDBJ databases">
        <title>MicrobeNet Type strains.</title>
        <authorList>
            <person name="Nicholson A.C."/>
        </authorList>
    </citation>
    <scope>NUCLEOTIDE SEQUENCE [LARGE SCALE GENOMIC DNA]</scope>
    <source>
        <strain evidence="5 6">JCM 3332</strain>
    </source>
</reference>
<dbReference type="PANTHER" id="PTHR43201">
    <property type="entry name" value="ACYL-COA SYNTHETASE"/>
    <property type="match status" value="1"/>
</dbReference>
<dbReference type="EMBL" id="JAAXOT010000013">
    <property type="protein sequence ID" value="NKY59080.1"/>
    <property type="molecule type" value="Genomic_DNA"/>
</dbReference>
<dbReference type="Gene3D" id="3.30.300.30">
    <property type="match status" value="1"/>
</dbReference>
<feature type="domain" description="AMP-dependent synthetase/ligase" evidence="3">
    <location>
        <begin position="48"/>
        <end position="375"/>
    </location>
</feature>
<evidence type="ECO:0000256" key="2">
    <source>
        <dbReference type="ARBA" id="ARBA00022598"/>
    </source>
</evidence>
<dbReference type="RefSeq" id="WP_062975071.1">
    <property type="nucleotide sequence ID" value="NZ_JAAXOT010000013.1"/>
</dbReference>
<dbReference type="InterPro" id="IPR045851">
    <property type="entry name" value="AMP-bd_C_sf"/>
</dbReference>
<evidence type="ECO:0000313" key="6">
    <source>
        <dbReference type="Proteomes" id="UP000570678"/>
    </source>
</evidence>
<evidence type="ECO:0000313" key="5">
    <source>
        <dbReference type="EMBL" id="NKY59080.1"/>
    </source>
</evidence>
<name>A0A846YNA3_9NOCA</name>
<comment type="caution">
    <text evidence="5">The sequence shown here is derived from an EMBL/GenBank/DDBJ whole genome shotgun (WGS) entry which is preliminary data.</text>
</comment>
<dbReference type="GO" id="GO:0006631">
    <property type="term" value="P:fatty acid metabolic process"/>
    <property type="evidence" value="ECO:0007669"/>
    <property type="project" value="TreeGrafter"/>
</dbReference>
<dbReference type="GO" id="GO:0031956">
    <property type="term" value="F:medium-chain fatty acid-CoA ligase activity"/>
    <property type="evidence" value="ECO:0007669"/>
    <property type="project" value="TreeGrafter"/>
</dbReference>
<keyword evidence="2 5" id="KW-0436">Ligase</keyword>
<dbReference type="InterPro" id="IPR042099">
    <property type="entry name" value="ANL_N_sf"/>
</dbReference>
<dbReference type="Gene3D" id="3.40.50.12780">
    <property type="entry name" value="N-terminal domain of ligase-like"/>
    <property type="match status" value="1"/>
</dbReference>
<sequence length="515" mass="55452">MRTIPPDLARRYEEQGWWTRDSLGELLARGLASAPDTAFRVHSDIRPYSGTFRDVELVARRLATGLRARGVEPGDVVALQLPNWMEAAAAFWAASLLGTVVVPIVHSYGSREVGHIVETVRPKAFFGAERFGNLVYDPAVYAEVPIVGVVDGSDPRHRFDALLADEPFSGVAQVDPAGPAVIAFTSGTTRVPKGVVHSHQTLGCETRLMSQRFPDDLGPLINAAPIGHFIGMLSALLVPVREGVSIDLADVWNPGRILEVMTTHGVSLGGGVPYYVTSLIDHPDCTRDHLARLRYLGMGGAPVAAPVAERLTGLGLTVYRSYGSTEHPSMTASEWNAPRAKRLYTDGAPQPGVEIRLTEDGEILSRGPDLCLGYLDDTLTAAAFDEQGWYHTGDIGTLDADGYLTITDRTTDLIIRGGENISALEVEEVLLTVPGVTEAVAVAAPDARLGEHVAAVLRLHPGTAAPSLEELCAYFADAGLAKQKWPQEVHVVDDFPRSPSGKVQKYKIRHSLAAN</sequence>
<dbReference type="Pfam" id="PF13193">
    <property type="entry name" value="AMP-binding_C"/>
    <property type="match status" value="1"/>
</dbReference>
<gene>
    <name evidence="5" type="ORF">HGA15_23590</name>
</gene>
<organism evidence="5 6">
    <name type="scientific">Nocardia flavorosea</name>
    <dbReference type="NCBI Taxonomy" id="53429"/>
    <lineage>
        <taxon>Bacteria</taxon>
        <taxon>Bacillati</taxon>
        <taxon>Actinomycetota</taxon>
        <taxon>Actinomycetes</taxon>
        <taxon>Mycobacteriales</taxon>
        <taxon>Nocardiaceae</taxon>
        <taxon>Nocardia</taxon>
    </lineage>
</organism>
<feature type="domain" description="AMP-binding enzyme C-terminal" evidence="4">
    <location>
        <begin position="425"/>
        <end position="502"/>
    </location>
</feature>
<comment type="similarity">
    <text evidence="1">Belongs to the ATP-dependent AMP-binding enzyme family.</text>
</comment>
<dbReference type="Pfam" id="PF00501">
    <property type="entry name" value="AMP-binding"/>
    <property type="match status" value="1"/>
</dbReference>
<keyword evidence="6" id="KW-1185">Reference proteome</keyword>
<dbReference type="InterPro" id="IPR000873">
    <property type="entry name" value="AMP-dep_synth/lig_dom"/>
</dbReference>